<organism evidence="2 3">
    <name type="scientific">Dendrothele bispora (strain CBS 962.96)</name>
    <dbReference type="NCBI Taxonomy" id="1314807"/>
    <lineage>
        <taxon>Eukaryota</taxon>
        <taxon>Fungi</taxon>
        <taxon>Dikarya</taxon>
        <taxon>Basidiomycota</taxon>
        <taxon>Agaricomycotina</taxon>
        <taxon>Agaricomycetes</taxon>
        <taxon>Agaricomycetidae</taxon>
        <taxon>Agaricales</taxon>
        <taxon>Agaricales incertae sedis</taxon>
        <taxon>Dendrothele</taxon>
    </lineage>
</organism>
<gene>
    <name evidence="2" type="ORF">K435DRAFT_677590</name>
</gene>
<accession>A0A4S8LKY8</accession>
<evidence type="ECO:0000313" key="3">
    <source>
        <dbReference type="Proteomes" id="UP000297245"/>
    </source>
</evidence>
<evidence type="ECO:0000256" key="1">
    <source>
        <dbReference type="SAM" id="Phobius"/>
    </source>
</evidence>
<keyword evidence="3" id="KW-1185">Reference proteome</keyword>
<feature type="transmembrane region" description="Helical" evidence="1">
    <location>
        <begin position="186"/>
        <end position="207"/>
    </location>
</feature>
<name>A0A4S8LKY8_DENBC</name>
<protein>
    <submittedName>
        <fullName evidence="2">Uncharacterized protein</fullName>
    </submittedName>
</protein>
<feature type="transmembrane region" description="Helical" evidence="1">
    <location>
        <begin position="144"/>
        <end position="166"/>
    </location>
</feature>
<dbReference type="OrthoDB" id="3019750at2759"/>
<feature type="non-terminal residue" evidence="2">
    <location>
        <position position="1"/>
    </location>
</feature>
<reference evidence="2 3" key="1">
    <citation type="journal article" date="2019" name="Nat. Ecol. Evol.">
        <title>Megaphylogeny resolves global patterns of mushroom evolution.</title>
        <authorList>
            <person name="Varga T."/>
            <person name="Krizsan K."/>
            <person name="Foldi C."/>
            <person name="Dima B."/>
            <person name="Sanchez-Garcia M."/>
            <person name="Sanchez-Ramirez S."/>
            <person name="Szollosi G.J."/>
            <person name="Szarkandi J.G."/>
            <person name="Papp V."/>
            <person name="Albert L."/>
            <person name="Andreopoulos W."/>
            <person name="Angelini C."/>
            <person name="Antonin V."/>
            <person name="Barry K.W."/>
            <person name="Bougher N.L."/>
            <person name="Buchanan P."/>
            <person name="Buyck B."/>
            <person name="Bense V."/>
            <person name="Catcheside P."/>
            <person name="Chovatia M."/>
            <person name="Cooper J."/>
            <person name="Damon W."/>
            <person name="Desjardin D."/>
            <person name="Finy P."/>
            <person name="Geml J."/>
            <person name="Haridas S."/>
            <person name="Hughes K."/>
            <person name="Justo A."/>
            <person name="Karasinski D."/>
            <person name="Kautmanova I."/>
            <person name="Kiss B."/>
            <person name="Kocsube S."/>
            <person name="Kotiranta H."/>
            <person name="LaButti K.M."/>
            <person name="Lechner B.E."/>
            <person name="Liimatainen K."/>
            <person name="Lipzen A."/>
            <person name="Lukacs Z."/>
            <person name="Mihaltcheva S."/>
            <person name="Morgado L.N."/>
            <person name="Niskanen T."/>
            <person name="Noordeloos M.E."/>
            <person name="Ohm R.A."/>
            <person name="Ortiz-Santana B."/>
            <person name="Ovrebo C."/>
            <person name="Racz N."/>
            <person name="Riley R."/>
            <person name="Savchenko A."/>
            <person name="Shiryaev A."/>
            <person name="Soop K."/>
            <person name="Spirin V."/>
            <person name="Szebenyi C."/>
            <person name="Tomsovsky M."/>
            <person name="Tulloss R.E."/>
            <person name="Uehling J."/>
            <person name="Grigoriev I.V."/>
            <person name="Vagvolgyi C."/>
            <person name="Papp T."/>
            <person name="Martin F.M."/>
            <person name="Miettinen O."/>
            <person name="Hibbett D.S."/>
            <person name="Nagy L.G."/>
        </authorList>
    </citation>
    <scope>NUCLEOTIDE SEQUENCE [LARGE SCALE GENOMIC DNA]</scope>
    <source>
        <strain evidence="2 3">CBS 962.96</strain>
    </source>
</reference>
<keyword evidence="1" id="KW-0472">Membrane</keyword>
<feature type="transmembrane region" description="Helical" evidence="1">
    <location>
        <begin position="30"/>
        <end position="48"/>
    </location>
</feature>
<evidence type="ECO:0000313" key="2">
    <source>
        <dbReference type="EMBL" id="THU89583.1"/>
    </source>
</evidence>
<keyword evidence="1" id="KW-0812">Transmembrane</keyword>
<keyword evidence="1" id="KW-1133">Transmembrane helix</keyword>
<dbReference type="EMBL" id="ML179363">
    <property type="protein sequence ID" value="THU89583.1"/>
    <property type="molecule type" value="Genomic_DNA"/>
</dbReference>
<dbReference type="Proteomes" id="UP000297245">
    <property type="component" value="Unassembled WGS sequence"/>
</dbReference>
<proteinExistence type="predicted"/>
<sequence>IIITGVYLMIFGACIQITWREKDRLPNSTFYLAGTISLFILATIANAIETWDYVREATIEHEAVRTQEFEKLAQFLAGDDVQTIQRYVHFNAHGYSSVIADVMLIHRCHVIWGSRKRIGYPLFFISIVLNKLKLLNTGGIMNSTFFVCIAVFNTVLTLMTGIRIWWITRQARALMGSEVDQRYRTIVAIILESGWIYPVVLIINATVEFATSVDTILPVSIGPLIWQFSVSD</sequence>
<dbReference type="AlphaFoldDB" id="A0A4S8LKY8"/>